<dbReference type="InterPro" id="IPR050830">
    <property type="entry name" value="Fungal_FAS"/>
</dbReference>
<dbReference type="Gene3D" id="3.10.129.10">
    <property type="entry name" value="Hotdog Thioesterase"/>
    <property type="match status" value="1"/>
</dbReference>
<dbReference type="EMBL" id="JACAZF010000011">
    <property type="protein sequence ID" value="KAF7292917.1"/>
    <property type="molecule type" value="Genomic_DNA"/>
</dbReference>
<dbReference type="InterPro" id="IPR041550">
    <property type="entry name" value="FASI_helical"/>
</dbReference>
<evidence type="ECO:0000313" key="4">
    <source>
        <dbReference type="Proteomes" id="UP000636479"/>
    </source>
</evidence>
<keyword evidence="1" id="KW-0808">Transferase</keyword>
<gene>
    <name evidence="3" type="ORF">MIND_01190800</name>
</gene>
<reference evidence="3" key="1">
    <citation type="submission" date="2020-05" db="EMBL/GenBank/DDBJ databases">
        <title>Mycena genomes resolve the evolution of fungal bioluminescence.</title>
        <authorList>
            <person name="Tsai I.J."/>
        </authorList>
    </citation>
    <scope>NUCLEOTIDE SEQUENCE</scope>
    <source>
        <strain evidence="3">171206Taipei</strain>
    </source>
</reference>
<dbReference type="PANTHER" id="PTHR10982:SF21">
    <property type="entry name" value="FATTY ACID SYNTHASE SUBUNIT BETA"/>
    <property type="match status" value="1"/>
</dbReference>
<sequence length="435" mass="49591">MHRTSFAESGGCLIAQFNWLHQVEERFVVPTVVDRSILFFNRKTLFPSSSFLKKSPIATKRLLASEDTAYFLAISQRLGQKPAPFSCSRCHFRSLVQEGSRSSPRPAWHNIHAELIQRLLTFKYNGDEKVATIDYLAAHPIPPPVVTCIKRTQEKNEVTFEFVDRLPVTSFYWKLWYGDDAVLPQIDIHETSHGPEVTIKSAAVEQFCAIVGDQCESFSTIRNEEVTAPMDFAIVTGWQVCYHEVNFPAFIDGDLLRLVHLSNGFRMLDGEKPFALEMLMNRADAEVLAYMQYNIGQMDPTKGETYALAKKPGQQLIDNVREVIGEDPFYMYDCLDQAPLLEPRRLAVYLSKQKDSRWDPFIALSKNGRLFKNAMTTAAVFGSTKIAEQPMSTLQCFTQPEKEVNGRRRKCRRSKRIMTTKRLIGGLVTLPRRMG</sequence>
<evidence type="ECO:0000313" key="3">
    <source>
        <dbReference type="EMBL" id="KAF7292917.1"/>
    </source>
</evidence>
<accession>A0A8H6S6X1</accession>
<dbReference type="Pfam" id="PF18314">
    <property type="entry name" value="FAS_I_H"/>
    <property type="match status" value="1"/>
</dbReference>
<name>A0A8H6S6X1_9AGAR</name>
<evidence type="ECO:0000256" key="1">
    <source>
        <dbReference type="ARBA" id="ARBA00022679"/>
    </source>
</evidence>
<feature type="domain" description="Fatty acid synthase type I helical" evidence="2">
    <location>
        <begin position="275"/>
        <end position="340"/>
    </location>
</feature>
<dbReference type="PANTHER" id="PTHR10982">
    <property type="entry name" value="MALONYL COA-ACYL CARRIER PROTEIN TRANSACYLASE"/>
    <property type="match status" value="1"/>
</dbReference>
<dbReference type="GeneID" id="59350935"/>
<dbReference type="AlphaFoldDB" id="A0A8H6S6X1"/>
<keyword evidence="4" id="KW-1185">Reference proteome</keyword>
<dbReference type="Gene3D" id="1.20.930.70">
    <property type="match status" value="1"/>
</dbReference>
<comment type="caution">
    <text evidence="3">The sequence shown here is derived from an EMBL/GenBank/DDBJ whole genome shotgun (WGS) entry which is preliminary data.</text>
</comment>
<evidence type="ECO:0000259" key="2">
    <source>
        <dbReference type="Pfam" id="PF18314"/>
    </source>
</evidence>
<proteinExistence type="predicted"/>
<protein>
    <submittedName>
        <fullName evidence="3">Fatty acid synthase subunit alpha</fullName>
    </submittedName>
</protein>
<dbReference type="GO" id="GO:0016740">
    <property type="term" value="F:transferase activity"/>
    <property type="evidence" value="ECO:0007669"/>
    <property type="project" value="UniProtKB-KW"/>
</dbReference>
<dbReference type="OrthoDB" id="3039468at2759"/>
<dbReference type="Proteomes" id="UP000636479">
    <property type="component" value="Unassembled WGS sequence"/>
</dbReference>
<dbReference type="RefSeq" id="XP_037215345.1">
    <property type="nucleotide sequence ID" value="XM_037368419.1"/>
</dbReference>
<organism evidence="3 4">
    <name type="scientific">Mycena indigotica</name>
    <dbReference type="NCBI Taxonomy" id="2126181"/>
    <lineage>
        <taxon>Eukaryota</taxon>
        <taxon>Fungi</taxon>
        <taxon>Dikarya</taxon>
        <taxon>Basidiomycota</taxon>
        <taxon>Agaricomycotina</taxon>
        <taxon>Agaricomycetes</taxon>
        <taxon>Agaricomycetidae</taxon>
        <taxon>Agaricales</taxon>
        <taxon>Marasmiineae</taxon>
        <taxon>Mycenaceae</taxon>
        <taxon>Mycena</taxon>
    </lineage>
</organism>